<evidence type="ECO:0000256" key="5">
    <source>
        <dbReference type="ARBA" id="ARBA00022618"/>
    </source>
</evidence>
<dbReference type="SUPFAM" id="SSF53244">
    <property type="entry name" value="MurD-like peptide ligases, peptide-binding domain"/>
    <property type="match status" value="1"/>
</dbReference>
<evidence type="ECO:0000256" key="2">
    <source>
        <dbReference type="ARBA" id="ARBA00004752"/>
    </source>
</evidence>
<dbReference type="FunFam" id="3.40.1190.10:FF:000002">
    <property type="entry name" value="UDP-N-acetylmuramoylalanine--D-glutamate ligase"/>
    <property type="match status" value="1"/>
</dbReference>
<keyword evidence="8 12" id="KW-0133">Cell shape</keyword>
<dbReference type="HAMAP" id="MF_00639">
    <property type="entry name" value="MurD"/>
    <property type="match status" value="1"/>
</dbReference>
<dbReference type="eggNOG" id="COG0771">
    <property type="taxonomic scope" value="Bacteria"/>
</dbReference>
<feature type="binding site" evidence="12">
    <location>
        <begin position="111"/>
        <end position="117"/>
    </location>
    <ligand>
        <name>ATP</name>
        <dbReference type="ChEBI" id="CHEBI:30616"/>
    </ligand>
</feature>
<sequence length="437" mass="47109">MDYQGKQVVIIGLGLTGLSCVDFFLSRGVVPRVMDTRVSPPGLDKLPGHIERYLGGLNETWLMEADLIVASPGIALSTPVLCDAAEAGVEIVGDIELFCREAQAPIVAITGSNGKSTVTTLVGEMARAAGWAVGVGGNIGLPALALLKQESQLYVLELSSFQLETTRSLHAAAATILNVTEDHTNRYPLGLQQYRAAKLRIYEHANVCIVNADDALTMPIRGADPRCLSFGVDVGDYHLNRQQGEVWLRVKGERVLNTREIKLTGQHNYTNALAALALADAVGIPRASALTALTTFTGLPHRFQLVMDGKGVRWVNDSKATNVGSTEAALNGLHLDGTLHLLLGGDGKSADFSPLQHYLQGDRIRLYCFGRDGAQLAALRPEIADQTETMEQAMRLIAGRVRSGDMVLLSPACASLDQFRSFEHRGDEFARLARELG</sequence>
<evidence type="ECO:0000259" key="14">
    <source>
        <dbReference type="Pfam" id="PF02875"/>
    </source>
</evidence>
<dbReference type="Gene3D" id="3.40.50.720">
    <property type="entry name" value="NAD(P)-binding Rossmann-like Domain"/>
    <property type="match status" value="1"/>
</dbReference>
<dbReference type="GO" id="GO:0005524">
    <property type="term" value="F:ATP binding"/>
    <property type="evidence" value="ECO:0007669"/>
    <property type="project" value="UniProtKB-UniRule"/>
</dbReference>
<reference evidence="16" key="1">
    <citation type="submission" date="2009-06" db="EMBL/GenBank/DDBJ databases">
        <title>Complete sequence of Dickeya dadantii Ech703.</title>
        <authorList>
            <consortium name="US DOE Joint Genome Institute"/>
            <person name="Lucas S."/>
            <person name="Copeland A."/>
            <person name="Lapidus A."/>
            <person name="Glavina del Rio T."/>
            <person name="Dalin E."/>
            <person name="Tice H."/>
            <person name="Bruce D."/>
            <person name="Goodwin L."/>
            <person name="Pitluck S."/>
            <person name="Chertkov O."/>
            <person name="Brettin T."/>
            <person name="Detter J.C."/>
            <person name="Han C."/>
            <person name="Larimer F."/>
            <person name="Land M."/>
            <person name="Hauser L."/>
            <person name="Kyrpides N."/>
            <person name="Mikhailova N."/>
            <person name="Balakrishnan V."/>
            <person name="Glasner J."/>
            <person name="Perna N.T."/>
        </authorList>
    </citation>
    <scope>NUCLEOTIDE SEQUENCE [LARGE SCALE GENOMIC DNA]</scope>
    <source>
        <strain evidence="16">Ech703</strain>
    </source>
</reference>
<dbReference type="EMBL" id="CP001654">
    <property type="protein sequence ID" value="ACS84457.1"/>
    <property type="molecule type" value="Genomic_DNA"/>
</dbReference>
<evidence type="ECO:0000256" key="7">
    <source>
        <dbReference type="ARBA" id="ARBA00022840"/>
    </source>
</evidence>
<keyword evidence="7 12" id="KW-0067">ATP-binding</keyword>
<evidence type="ECO:0000259" key="15">
    <source>
        <dbReference type="Pfam" id="PF08245"/>
    </source>
</evidence>
<evidence type="ECO:0000256" key="10">
    <source>
        <dbReference type="ARBA" id="ARBA00023306"/>
    </source>
</evidence>
<dbReference type="Gene3D" id="3.90.190.20">
    <property type="entry name" value="Mur ligase, C-terminal domain"/>
    <property type="match status" value="1"/>
</dbReference>
<dbReference type="PANTHER" id="PTHR43692">
    <property type="entry name" value="UDP-N-ACETYLMURAMOYLALANINE--D-GLUTAMATE LIGASE"/>
    <property type="match status" value="1"/>
</dbReference>
<comment type="catalytic activity">
    <reaction evidence="12 13">
        <text>UDP-N-acetyl-alpha-D-muramoyl-L-alanine + D-glutamate + ATP = UDP-N-acetyl-alpha-D-muramoyl-L-alanyl-D-glutamate + ADP + phosphate + H(+)</text>
        <dbReference type="Rhea" id="RHEA:16429"/>
        <dbReference type="ChEBI" id="CHEBI:15378"/>
        <dbReference type="ChEBI" id="CHEBI:29986"/>
        <dbReference type="ChEBI" id="CHEBI:30616"/>
        <dbReference type="ChEBI" id="CHEBI:43474"/>
        <dbReference type="ChEBI" id="CHEBI:83898"/>
        <dbReference type="ChEBI" id="CHEBI:83900"/>
        <dbReference type="ChEBI" id="CHEBI:456216"/>
        <dbReference type="EC" id="6.3.2.9"/>
    </reaction>
</comment>
<dbReference type="InterPro" id="IPR004101">
    <property type="entry name" value="Mur_ligase_C"/>
</dbReference>
<dbReference type="Pfam" id="PF21799">
    <property type="entry name" value="MurD-like_N"/>
    <property type="match status" value="1"/>
</dbReference>
<keyword evidence="3 12" id="KW-0963">Cytoplasm</keyword>
<evidence type="ECO:0000313" key="17">
    <source>
        <dbReference type="Proteomes" id="UP000002734"/>
    </source>
</evidence>
<dbReference type="KEGG" id="dda:Dd703_0646"/>
<keyword evidence="4 12" id="KW-0436">Ligase</keyword>
<feature type="domain" description="Mur ligase C-terminal" evidence="14">
    <location>
        <begin position="301"/>
        <end position="413"/>
    </location>
</feature>
<proteinExistence type="inferred from homology"/>
<dbReference type="EC" id="6.3.2.9" evidence="12 13"/>
<comment type="pathway">
    <text evidence="2 12 13">Cell wall biogenesis; peptidoglycan biosynthesis.</text>
</comment>
<dbReference type="HOGENOM" id="CLU_032540_1_0_6"/>
<comment type="subcellular location">
    <subcellularLocation>
        <location evidence="1 12 13">Cytoplasm</location>
    </subcellularLocation>
</comment>
<evidence type="ECO:0000313" key="16">
    <source>
        <dbReference type="EMBL" id="ACS84457.1"/>
    </source>
</evidence>
<feature type="domain" description="Mur ligase central" evidence="15">
    <location>
        <begin position="109"/>
        <end position="279"/>
    </location>
</feature>
<dbReference type="InterPro" id="IPR036615">
    <property type="entry name" value="Mur_ligase_C_dom_sf"/>
</dbReference>
<dbReference type="SUPFAM" id="SSF51984">
    <property type="entry name" value="MurCD N-terminal domain"/>
    <property type="match status" value="1"/>
</dbReference>
<keyword evidence="9 12" id="KW-0573">Peptidoglycan synthesis</keyword>
<evidence type="ECO:0000256" key="8">
    <source>
        <dbReference type="ARBA" id="ARBA00022960"/>
    </source>
</evidence>
<dbReference type="Gene3D" id="3.40.1190.10">
    <property type="entry name" value="Mur-like, catalytic domain"/>
    <property type="match status" value="1"/>
</dbReference>
<evidence type="ECO:0000256" key="13">
    <source>
        <dbReference type="RuleBase" id="RU003664"/>
    </source>
</evidence>
<dbReference type="AlphaFoldDB" id="C6C9K6"/>
<evidence type="ECO:0000256" key="3">
    <source>
        <dbReference type="ARBA" id="ARBA00022490"/>
    </source>
</evidence>
<gene>
    <name evidence="12" type="primary">murD</name>
    <name evidence="16" type="ordered locus">Dd703_0646</name>
</gene>
<evidence type="ECO:0000256" key="11">
    <source>
        <dbReference type="ARBA" id="ARBA00023316"/>
    </source>
</evidence>
<evidence type="ECO:0000256" key="12">
    <source>
        <dbReference type="HAMAP-Rule" id="MF_00639"/>
    </source>
</evidence>
<dbReference type="NCBIfam" id="TIGR01087">
    <property type="entry name" value="murD"/>
    <property type="match status" value="1"/>
</dbReference>
<dbReference type="SUPFAM" id="SSF53623">
    <property type="entry name" value="MurD-like peptide ligases, catalytic domain"/>
    <property type="match status" value="1"/>
</dbReference>
<dbReference type="STRING" id="579405.Dd703_0646"/>
<dbReference type="Pfam" id="PF08245">
    <property type="entry name" value="Mur_ligase_M"/>
    <property type="match status" value="1"/>
</dbReference>
<evidence type="ECO:0000256" key="6">
    <source>
        <dbReference type="ARBA" id="ARBA00022741"/>
    </source>
</evidence>
<keyword evidence="10 12" id="KW-0131">Cell cycle</keyword>
<dbReference type="InterPro" id="IPR013221">
    <property type="entry name" value="Mur_ligase_cen"/>
</dbReference>
<dbReference type="InterPro" id="IPR005762">
    <property type="entry name" value="MurD"/>
</dbReference>
<comment type="function">
    <text evidence="12 13">Cell wall formation. Catalyzes the addition of glutamate to the nucleotide precursor UDP-N-acetylmuramoyl-L-alanine (UMA).</text>
</comment>
<evidence type="ECO:0000256" key="9">
    <source>
        <dbReference type="ARBA" id="ARBA00022984"/>
    </source>
</evidence>
<dbReference type="GO" id="GO:0005737">
    <property type="term" value="C:cytoplasm"/>
    <property type="evidence" value="ECO:0007669"/>
    <property type="project" value="UniProtKB-SubCell"/>
</dbReference>
<dbReference type="PANTHER" id="PTHR43692:SF1">
    <property type="entry name" value="UDP-N-ACETYLMURAMOYLALANINE--D-GLUTAMATE LIGASE"/>
    <property type="match status" value="1"/>
</dbReference>
<name>C6C9K6_MUSP7</name>
<dbReference type="Pfam" id="PF02875">
    <property type="entry name" value="Mur_ligase_C"/>
    <property type="match status" value="1"/>
</dbReference>
<dbReference type="RefSeq" id="WP_012764276.1">
    <property type="nucleotide sequence ID" value="NC_012880.1"/>
</dbReference>
<dbReference type="Proteomes" id="UP000002734">
    <property type="component" value="Chromosome"/>
</dbReference>
<organism evidence="16 17">
    <name type="scientific">Musicola paradisiaca (strain Ech703)</name>
    <name type="common">Dickeya paradisiaca</name>
    <name type="synonym">Dickeya dadantii</name>
    <dbReference type="NCBI Taxonomy" id="579405"/>
    <lineage>
        <taxon>Bacteria</taxon>
        <taxon>Pseudomonadati</taxon>
        <taxon>Pseudomonadota</taxon>
        <taxon>Gammaproteobacteria</taxon>
        <taxon>Enterobacterales</taxon>
        <taxon>Pectobacteriaceae</taxon>
        <taxon>Musicola</taxon>
    </lineage>
</organism>
<dbReference type="InterPro" id="IPR036565">
    <property type="entry name" value="Mur-like_cat_sf"/>
</dbReference>
<dbReference type="GO" id="GO:0071555">
    <property type="term" value="P:cell wall organization"/>
    <property type="evidence" value="ECO:0007669"/>
    <property type="project" value="UniProtKB-KW"/>
</dbReference>
<comment type="similarity">
    <text evidence="12">Belongs to the MurCDEF family.</text>
</comment>
<dbReference type="FunFam" id="3.90.190.20:FF:000003">
    <property type="entry name" value="UDP-N-acetylmuramoylalanine--D-glutamate ligase"/>
    <property type="match status" value="1"/>
</dbReference>
<dbReference type="GO" id="GO:0051301">
    <property type="term" value="P:cell division"/>
    <property type="evidence" value="ECO:0007669"/>
    <property type="project" value="UniProtKB-KW"/>
</dbReference>
<keyword evidence="5 12" id="KW-0132">Cell division</keyword>
<evidence type="ECO:0000256" key="1">
    <source>
        <dbReference type="ARBA" id="ARBA00004496"/>
    </source>
</evidence>
<dbReference type="GO" id="GO:0008764">
    <property type="term" value="F:UDP-N-acetylmuramoylalanine-D-glutamate ligase activity"/>
    <property type="evidence" value="ECO:0007669"/>
    <property type="project" value="UniProtKB-UniRule"/>
</dbReference>
<keyword evidence="17" id="KW-1185">Reference proteome</keyword>
<dbReference type="GO" id="GO:0009252">
    <property type="term" value="P:peptidoglycan biosynthetic process"/>
    <property type="evidence" value="ECO:0007669"/>
    <property type="project" value="UniProtKB-UniRule"/>
</dbReference>
<evidence type="ECO:0000256" key="4">
    <source>
        <dbReference type="ARBA" id="ARBA00022598"/>
    </source>
</evidence>
<accession>C6C9K6</accession>
<protein>
    <recommendedName>
        <fullName evidence="12 13">UDP-N-acetylmuramoylalanine--D-glutamate ligase</fullName>
        <ecNumber evidence="12 13">6.3.2.9</ecNumber>
    </recommendedName>
    <alternativeName>
        <fullName evidence="12">D-glutamic acid-adding enzyme</fullName>
    </alternativeName>
    <alternativeName>
        <fullName evidence="12">UDP-N-acetylmuramoyl-L-alanyl-D-glutamate synthetase</fullName>
    </alternativeName>
</protein>
<dbReference type="PROSITE" id="PS51257">
    <property type="entry name" value="PROKAR_LIPOPROTEIN"/>
    <property type="match status" value="1"/>
</dbReference>
<dbReference type="GO" id="GO:0008360">
    <property type="term" value="P:regulation of cell shape"/>
    <property type="evidence" value="ECO:0007669"/>
    <property type="project" value="UniProtKB-KW"/>
</dbReference>
<keyword evidence="11 12" id="KW-0961">Cell wall biogenesis/degradation</keyword>
<dbReference type="UniPathway" id="UPA00219"/>
<keyword evidence="6 12" id="KW-0547">Nucleotide-binding</keyword>